<evidence type="ECO:0000259" key="7">
    <source>
        <dbReference type="Pfam" id="PF09335"/>
    </source>
</evidence>
<dbReference type="Proteomes" id="UP000251571">
    <property type="component" value="Unassembled WGS sequence"/>
</dbReference>
<evidence type="ECO:0000256" key="2">
    <source>
        <dbReference type="ARBA" id="ARBA00022475"/>
    </source>
</evidence>
<keyword evidence="5 6" id="KW-0472">Membrane</keyword>
<dbReference type="Proteomes" id="UP000245839">
    <property type="component" value="Unassembled WGS sequence"/>
</dbReference>
<feature type="transmembrane region" description="Helical" evidence="6">
    <location>
        <begin position="12"/>
        <end position="38"/>
    </location>
</feature>
<evidence type="ECO:0000313" key="10">
    <source>
        <dbReference type="Proteomes" id="UP000245839"/>
    </source>
</evidence>
<dbReference type="InterPro" id="IPR051311">
    <property type="entry name" value="DedA_domain"/>
</dbReference>
<protein>
    <submittedName>
        <fullName evidence="8">Membrane protein DedA with SNARE-associated domain</fullName>
    </submittedName>
    <submittedName>
        <fullName evidence="9">Membrane protein DedA, SNARE-associated domain</fullName>
    </submittedName>
</protein>
<dbReference type="EMBL" id="QGDJ01000003">
    <property type="protein sequence ID" value="PWJ20544.1"/>
    <property type="molecule type" value="Genomic_DNA"/>
</dbReference>
<evidence type="ECO:0000256" key="3">
    <source>
        <dbReference type="ARBA" id="ARBA00022692"/>
    </source>
</evidence>
<dbReference type="EMBL" id="UETC01000003">
    <property type="protein sequence ID" value="SSA44640.1"/>
    <property type="molecule type" value="Genomic_DNA"/>
</dbReference>
<accession>A0A2Y9AJY7</accession>
<feature type="domain" description="VTT" evidence="7">
    <location>
        <begin position="30"/>
        <end position="149"/>
    </location>
</feature>
<keyword evidence="2" id="KW-1003">Cell membrane</keyword>
<organism evidence="9 11">
    <name type="scientific">Jannaschia seohaensis</name>
    <dbReference type="NCBI Taxonomy" id="475081"/>
    <lineage>
        <taxon>Bacteria</taxon>
        <taxon>Pseudomonadati</taxon>
        <taxon>Pseudomonadota</taxon>
        <taxon>Alphaproteobacteria</taxon>
        <taxon>Rhodobacterales</taxon>
        <taxon>Roseobacteraceae</taxon>
        <taxon>Jannaschia</taxon>
    </lineage>
</organism>
<dbReference type="OrthoDB" id="9782291at2"/>
<reference evidence="11" key="2">
    <citation type="submission" date="2016-10" db="EMBL/GenBank/DDBJ databases">
        <authorList>
            <person name="Varghese N."/>
            <person name="Submissions S."/>
        </authorList>
    </citation>
    <scope>NUCLEOTIDE SEQUENCE [LARGE SCALE GENOMIC DNA]</scope>
    <source>
        <strain evidence="11">DSM 25227</strain>
    </source>
</reference>
<reference evidence="9" key="1">
    <citation type="submission" date="2016-10" db="EMBL/GenBank/DDBJ databases">
        <authorList>
            <person name="Cai Z."/>
        </authorList>
    </citation>
    <scope>NUCLEOTIDE SEQUENCE [LARGE SCALE GENOMIC DNA]</scope>
    <source>
        <strain evidence="9">DSM 25227</strain>
    </source>
</reference>
<dbReference type="RefSeq" id="WP_109564117.1">
    <property type="nucleotide sequence ID" value="NZ_QGDJ01000003.1"/>
</dbReference>
<keyword evidence="4 6" id="KW-1133">Transmembrane helix</keyword>
<keyword evidence="10" id="KW-1185">Reference proteome</keyword>
<name>A0A2Y9AJY7_9RHOB</name>
<evidence type="ECO:0000256" key="1">
    <source>
        <dbReference type="ARBA" id="ARBA00004651"/>
    </source>
</evidence>
<feature type="transmembrane region" description="Helical" evidence="6">
    <location>
        <begin position="50"/>
        <end position="71"/>
    </location>
</feature>
<proteinExistence type="predicted"/>
<evidence type="ECO:0000256" key="4">
    <source>
        <dbReference type="ARBA" id="ARBA00022989"/>
    </source>
</evidence>
<keyword evidence="3 6" id="KW-0812">Transmembrane</keyword>
<evidence type="ECO:0000313" key="9">
    <source>
        <dbReference type="EMBL" id="SSA44640.1"/>
    </source>
</evidence>
<evidence type="ECO:0000313" key="11">
    <source>
        <dbReference type="Proteomes" id="UP000251571"/>
    </source>
</evidence>
<feature type="transmembrane region" description="Helical" evidence="6">
    <location>
        <begin position="164"/>
        <end position="183"/>
    </location>
</feature>
<feature type="transmembrane region" description="Helical" evidence="6">
    <location>
        <begin position="138"/>
        <end position="158"/>
    </location>
</feature>
<dbReference type="Pfam" id="PF09335">
    <property type="entry name" value="VTT_dom"/>
    <property type="match status" value="1"/>
</dbReference>
<evidence type="ECO:0000256" key="6">
    <source>
        <dbReference type="SAM" id="Phobius"/>
    </source>
</evidence>
<comment type="subcellular location">
    <subcellularLocation>
        <location evidence="1">Cell membrane</location>
        <topology evidence="1">Multi-pass membrane protein</topology>
    </subcellularLocation>
</comment>
<reference evidence="8 10" key="3">
    <citation type="submission" date="2018-03" db="EMBL/GenBank/DDBJ databases">
        <title>Genomic Encyclopedia of Archaeal and Bacterial Type Strains, Phase II (KMG-II): from individual species to whole genera.</title>
        <authorList>
            <person name="Goeker M."/>
        </authorList>
    </citation>
    <scope>NUCLEOTIDE SEQUENCE [LARGE SCALE GENOMIC DNA]</scope>
    <source>
        <strain evidence="8 10">DSM 25227</strain>
    </source>
</reference>
<sequence>MTELLLDALPTYGLPALFAAIVLACLGLPLPASMLLLLSGAFVASGDLPLVATVLTAFASAVIGDNVGFLLGRYASTFLAGHTEATEKVGRYLQERGTWAIFLSRWLVAPLGPAVNLAAGAGATSWRRFLLPELAGEVVWVGLYISLGAAFGHALAMISDALSTLIGLATSLTLMAVALKLLWRRGTKDRPSIGLSKGP</sequence>
<gene>
    <name evidence="8" type="ORF">BCF38_103363</name>
    <name evidence="9" type="ORF">SAMN05421539_103363</name>
</gene>
<evidence type="ECO:0000313" key="8">
    <source>
        <dbReference type="EMBL" id="PWJ20544.1"/>
    </source>
</evidence>
<dbReference type="PANTHER" id="PTHR42709:SF6">
    <property type="entry name" value="UNDECAPRENYL PHOSPHATE TRANSPORTER A"/>
    <property type="match status" value="1"/>
</dbReference>
<evidence type="ECO:0000256" key="5">
    <source>
        <dbReference type="ARBA" id="ARBA00023136"/>
    </source>
</evidence>
<dbReference type="AlphaFoldDB" id="A0A2Y9AJY7"/>
<dbReference type="GO" id="GO:0005886">
    <property type="term" value="C:plasma membrane"/>
    <property type="evidence" value="ECO:0007669"/>
    <property type="project" value="UniProtKB-SubCell"/>
</dbReference>
<dbReference type="PANTHER" id="PTHR42709">
    <property type="entry name" value="ALKALINE PHOSPHATASE LIKE PROTEIN"/>
    <property type="match status" value="1"/>
</dbReference>
<dbReference type="InterPro" id="IPR032816">
    <property type="entry name" value="VTT_dom"/>
</dbReference>